<reference evidence="1 2" key="1">
    <citation type="submission" date="2009-11" db="EMBL/GenBank/DDBJ databases">
        <authorList>
            <person name="Weinstock G."/>
            <person name="Sodergren E."/>
            <person name="Clifton S."/>
            <person name="Fulton L."/>
            <person name="Fulton B."/>
            <person name="Courtney L."/>
            <person name="Fronick C."/>
            <person name="Harrison M."/>
            <person name="Strong C."/>
            <person name="Farmer C."/>
            <person name="Delahaunty K."/>
            <person name="Markovic C."/>
            <person name="Hall O."/>
            <person name="Minx P."/>
            <person name="Tomlinson C."/>
            <person name="Mitreva M."/>
            <person name="Nelson J."/>
            <person name="Hou S."/>
            <person name="Wollam A."/>
            <person name="Pepin K.H."/>
            <person name="Johnson M."/>
            <person name="Bhonagiri V."/>
            <person name="Nash W.E."/>
            <person name="Warren W."/>
            <person name="Chinwalla A."/>
            <person name="Mardis E.R."/>
            <person name="Wilson R.K."/>
        </authorList>
    </citation>
    <scope>NUCLEOTIDE SEQUENCE [LARGE SCALE GENOMIC DNA]</scope>
    <source>
        <strain evidence="1 2">DSM 20093</strain>
    </source>
</reference>
<evidence type="ECO:0000313" key="1">
    <source>
        <dbReference type="EMBL" id="EFA23180.1"/>
    </source>
</evidence>
<name>D1NTX6_9BIFI</name>
<dbReference type="STRING" id="561180.BIFGAL_03297"/>
<proteinExistence type="predicted"/>
<protein>
    <submittedName>
        <fullName evidence="1">Uncharacterized protein</fullName>
    </submittedName>
</protein>
<dbReference type="EMBL" id="ABXB03000002">
    <property type="protein sequence ID" value="EFA23180.1"/>
    <property type="molecule type" value="Genomic_DNA"/>
</dbReference>
<gene>
    <name evidence="1" type="ORF">BIFGAL_03297</name>
</gene>
<accession>D1NTX6</accession>
<organism evidence="1 2">
    <name type="scientific">Bifidobacterium gallicum DSM 20093 = LMG 11596</name>
    <dbReference type="NCBI Taxonomy" id="561180"/>
    <lineage>
        <taxon>Bacteria</taxon>
        <taxon>Bacillati</taxon>
        <taxon>Actinomycetota</taxon>
        <taxon>Actinomycetes</taxon>
        <taxon>Bifidobacteriales</taxon>
        <taxon>Bifidobacteriaceae</taxon>
        <taxon>Bifidobacterium</taxon>
    </lineage>
</organism>
<dbReference type="AlphaFoldDB" id="D1NTX6"/>
<sequence length="51" mass="5611">MEVFVIIHVFDTGCFGFMLTGEAVCIITMGDMYCFNAIIVGKVICDKLLTS</sequence>
<dbReference type="Proteomes" id="UP000003656">
    <property type="component" value="Unassembled WGS sequence"/>
</dbReference>
<evidence type="ECO:0000313" key="2">
    <source>
        <dbReference type="Proteomes" id="UP000003656"/>
    </source>
</evidence>
<comment type="caution">
    <text evidence="1">The sequence shown here is derived from an EMBL/GenBank/DDBJ whole genome shotgun (WGS) entry which is preliminary data.</text>
</comment>